<dbReference type="Pfam" id="PF07370">
    <property type="entry name" value="DUF1489"/>
    <property type="match status" value="1"/>
</dbReference>
<evidence type="ECO:0000313" key="1">
    <source>
        <dbReference type="EMBL" id="SIS16235.1"/>
    </source>
</evidence>
<dbReference type="STRING" id="573024.SAMN05216208_3387"/>
<dbReference type="EMBL" id="FTNV01000002">
    <property type="protein sequence ID" value="SIS16235.1"/>
    <property type="molecule type" value="Genomic_DNA"/>
</dbReference>
<evidence type="ECO:0008006" key="3">
    <source>
        <dbReference type="Google" id="ProtNLM"/>
    </source>
</evidence>
<dbReference type="RefSeq" id="WP_076533701.1">
    <property type="nucleotide sequence ID" value="NZ_FOAC01000005.1"/>
</dbReference>
<dbReference type="PIRSF" id="PIRSF032025">
    <property type="entry name" value="UCP032025"/>
    <property type="match status" value="1"/>
</dbReference>
<dbReference type="AlphaFoldDB" id="A0A1N7GUG8"/>
<dbReference type="Proteomes" id="UP000186019">
    <property type="component" value="Unassembled WGS sequence"/>
</dbReference>
<protein>
    <recommendedName>
        <fullName evidence="3">Lysophospholipase</fullName>
    </recommendedName>
</protein>
<name>A0A1N7GUG8_9RHOB</name>
<keyword evidence="2" id="KW-1185">Reference proteome</keyword>
<reference evidence="1 2" key="1">
    <citation type="submission" date="2017-01" db="EMBL/GenBank/DDBJ databases">
        <authorList>
            <person name="Mah S.A."/>
            <person name="Swanson W.J."/>
            <person name="Moy G.W."/>
            <person name="Vacquier V.D."/>
        </authorList>
    </citation>
    <scope>NUCLEOTIDE SEQUENCE [LARGE SCALE GENOMIC DNA]</scope>
    <source>
        <strain evidence="1 2">DSM 29590</strain>
    </source>
</reference>
<organism evidence="1 2">
    <name type="scientific">Roseovarius nanhaiticus</name>
    <dbReference type="NCBI Taxonomy" id="573024"/>
    <lineage>
        <taxon>Bacteria</taxon>
        <taxon>Pseudomonadati</taxon>
        <taxon>Pseudomonadota</taxon>
        <taxon>Alphaproteobacteria</taxon>
        <taxon>Rhodobacterales</taxon>
        <taxon>Roseobacteraceae</taxon>
        <taxon>Roseovarius</taxon>
    </lineage>
</organism>
<dbReference type="OrthoDB" id="9798292at2"/>
<dbReference type="InterPro" id="IPR008320">
    <property type="entry name" value="UCP032025"/>
</dbReference>
<gene>
    <name evidence="1" type="ORF">SAMN05421666_2087</name>
</gene>
<sequence length="145" mass="15916">MTPAPLNLIKLSVGSDSVESMVAWQSTRRAQGADGLPRHVTRMWPKREAELIEGGGSIYWIIQGVLQCRQRILRLDETVGADGIRRCAIVLDPHVIRTATALKRPFQGWRYLPGADAPADLPAQRQNEEALPPDLSAALSEIGVL</sequence>
<accession>A0A1N7GUG8</accession>
<evidence type="ECO:0000313" key="2">
    <source>
        <dbReference type="Proteomes" id="UP000186019"/>
    </source>
</evidence>
<proteinExistence type="predicted"/>